<comment type="caution">
    <text evidence="2">The sequence shown here is derived from an EMBL/GenBank/DDBJ whole genome shotgun (WGS) entry which is preliminary data.</text>
</comment>
<organism evidence="2 3">
    <name type="scientific">Candidatus Magnetoglobus multicellularis str. Araruama</name>
    <dbReference type="NCBI Taxonomy" id="890399"/>
    <lineage>
        <taxon>Bacteria</taxon>
        <taxon>Pseudomonadati</taxon>
        <taxon>Thermodesulfobacteriota</taxon>
        <taxon>Desulfobacteria</taxon>
        <taxon>Desulfobacterales</taxon>
        <taxon>Desulfobacteraceae</taxon>
        <taxon>Candidatus Magnetoglobus</taxon>
    </lineage>
</organism>
<dbReference type="EMBL" id="ATBP01000319">
    <property type="protein sequence ID" value="ETR71109.1"/>
    <property type="molecule type" value="Genomic_DNA"/>
</dbReference>
<accession>A0A1V1P876</accession>
<feature type="transmembrane region" description="Helical" evidence="1">
    <location>
        <begin position="74"/>
        <end position="96"/>
    </location>
</feature>
<keyword evidence="1" id="KW-1133">Transmembrane helix</keyword>
<sequence>MTTSTNYPRKLKNKIIYLFFGSVVGMMLIVLATVSIVLIIELRSEQKKPFQTKPTMLQKEWNCDWIISRKMLSILAKVILSSMGLYIPEIEMYILIKW</sequence>
<evidence type="ECO:0000313" key="3">
    <source>
        <dbReference type="Proteomes" id="UP000189670"/>
    </source>
</evidence>
<name>A0A1V1P876_9BACT</name>
<protein>
    <submittedName>
        <fullName evidence="2">Uncharacterized protein</fullName>
    </submittedName>
</protein>
<evidence type="ECO:0000256" key="1">
    <source>
        <dbReference type="SAM" id="Phobius"/>
    </source>
</evidence>
<dbReference type="Proteomes" id="UP000189670">
    <property type="component" value="Unassembled WGS sequence"/>
</dbReference>
<reference evidence="3" key="1">
    <citation type="submission" date="2012-11" db="EMBL/GenBank/DDBJ databases">
        <authorList>
            <person name="Lucero-Rivera Y.E."/>
            <person name="Tovar-Ramirez D."/>
        </authorList>
    </citation>
    <scope>NUCLEOTIDE SEQUENCE [LARGE SCALE GENOMIC DNA]</scope>
    <source>
        <strain evidence="3">Araruama</strain>
    </source>
</reference>
<keyword evidence="1" id="KW-0812">Transmembrane</keyword>
<keyword evidence="1" id="KW-0472">Membrane</keyword>
<proteinExistence type="predicted"/>
<feature type="transmembrane region" description="Helical" evidence="1">
    <location>
        <begin position="15"/>
        <end position="40"/>
    </location>
</feature>
<evidence type="ECO:0000313" key="2">
    <source>
        <dbReference type="EMBL" id="ETR71109.1"/>
    </source>
</evidence>
<dbReference type="AlphaFoldDB" id="A0A1V1P876"/>
<gene>
    <name evidence="2" type="ORF">OMM_08332</name>
</gene>